<dbReference type="RefSeq" id="WP_126378747.1">
    <property type="nucleotide sequence ID" value="NZ_AP017378.1"/>
</dbReference>
<proteinExistence type="predicted"/>
<reference evidence="1 2" key="1">
    <citation type="journal article" date="2018" name="Sci. Adv.">
        <title>Multi-heme cytochromes provide a pathway for survival in energy-limited environments.</title>
        <authorList>
            <person name="Deng X."/>
            <person name="Dohmae N."/>
            <person name="Nealson K.H."/>
            <person name="Hashimoto K."/>
            <person name="Okamoto A."/>
        </authorList>
    </citation>
    <scope>NUCLEOTIDE SEQUENCE [LARGE SCALE GENOMIC DNA]</scope>
    <source>
        <strain evidence="1 2">IS5</strain>
    </source>
</reference>
<protein>
    <submittedName>
        <fullName evidence="1">Ornithine cyclodeaminase/mu-crystallin</fullName>
    </submittedName>
</protein>
<dbReference type="InterPro" id="IPR003462">
    <property type="entry name" value="ODC_Mu_crystall"/>
</dbReference>
<accession>A0A2Z6AZ90</accession>
<name>A0A2Z6AZ90_9BACT</name>
<dbReference type="InterPro" id="IPR023401">
    <property type="entry name" value="ODC_N"/>
</dbReference>
<dbReference type="OrthoDB" id="5293744at2"/>
<dbReference type="PANTHER" id="PTHR13812:SF19">
    <property type="entry name" value="KETIMINE REDUCTASE MU-CRYSTALLIN"/>
    <property type="match status" value="1"/>
</dbReference>
<dbReference type="KEGG" id="dfl:DFE_1833"/>
<dbReference type="GO" id="GO:0005737">
    <property type="term" value="C:cytoplasm"/>
    <property type="evidence" value="ECO:0007669"/>
    <property type="project" value="TreeGrafter"/>
</dbReference>
<dbReference type="EMBL" id="AP017378">
    <property type="protein sequence ID" value="BBD08559.1"/>
    <property type="molecule type" value="Genomic_DNA"/>
</dbReference>
<keyword evidence="2" id="KW-1185">Reference proteome</keyword>
<dbReference type="AlphaFoldDB" id="A0A2Z6AZ90"/>
<organism evidence="1 2">
    <name type="scientific">Desulfovibrio ferrophilus</name>
    <dbReference type="NCBI Taxonomy" id="241368"/>
    <lineage>
        <taxon>Bacteria</taxon>
        <taxon>Pseudomonadati</taxon>
        <taxon>Thermodesulfobacteriota</taxon>
        <taxon>Desulfovibrionia</taxon>
        <taxon>Desulfovibrionales</taxon>
        <taxon>Desulfovibrionaceae</taxon>
        <taxon>Desulfovibrio</taxon>
    </lineage>
</organism>
<dbReference type="PANTHER" id="PTHR13812">
    <property type="entry name" value="KETIMINE REDUCTASE MU-CRYSTALLIN"/>
    <property type="match status" value="1"/>
</dbReference>
<gene>
    <name evidence="1" type="ORF">DFE_1833</name>
</gene>
<evidence type="ECO:0000313" key="2">
    <source>
        <dbReference type="Proteomes" id="UP000269883"/>
    </source>
</evidence>
<dbReference type="SUPFAM" id="SSF51735">
    <property type="entry name" value="NAD(P)-binding Rossmann-fold domains"/>
    <property type="match status" value="1"/>
</dbReference>
<dbReference type="Gene3D" id="3.40.50.720">
    <property type="entry name" value="NAD(P)-binding Rossmann-like Domain"/>
    <property type="match status" value="1"/>
</dbReference>
<dbReference type="Pfam" id="PF02423">
    <property type="entry name" value="OCD_Mu_crystall"/>
    <property type="match status" value="1"/>
</dbReference>
<sequence length="316" mass="32824">MRLFTPKETAALLPYPELARAIAGVLLEMACGKLEALPRLHDSLPGGGTLLVMPASDDKVAVTKLVTVHPGNPAQGLPLIQGEMVVMDAVSGKRLGVLDGPTVTARRTAALSLLAAQTLASRQDGSLLLVGAGVQARAHLEAFANGLGTRRVHCCSRSRESAGGMVAFARNLGVDATVVDSVEEAVKVCSLVVTATTSSVPVLPEVVASQAFIAAVGSFTPQAAEIPARLVRSCRVVVDTWETRHEAGDLIQAEVDWGGVELLADVLRDNQSHTPTGDAKGCLSKGVDVDRHGPVLFKSVGHALFDLAAGRLALAS</sequence>
<evidence type="ECO:0000313" key="1">
    <source>
        <dbReference type="EMBL" id="BBD08559.1"/>
    </source>
</evidence>
<dbReference type="InterPro" id="IPR036291">
    <property type="entry name" value="NAD(P)-bd_dom_sf"/>
</dbReference>
<dbReference type="Gene3D" id="3.30.1780.10">
    <property type="entry name" value="ornithine cyclodeaminase, domain 1"/>
    <property type="match status" value="1"/>
</dbReference>
<dbReference type="NCBIfam" id="NF005603">
    <property type="entry name" value="PRK07340.1"/>
    <property type="match status" value="1"/>
</dbReference>
<dbReference type="Proteomes" id="UP000269883">
    <property type="component" value="Chromosome"/>
</dbReference>
<dbReference type="PIRSF" id="PIRSF001439">
    <property type="entry name" value="CryM"/>
    <property type="match status" value="1"/>
</dbReference>